<feature type="region of interest" description="Disordered" evidence="5">
    <location>
        <begin position="1"/>
        <end position="34"/>
    </location>
</feature>
<dbReference type="InterPro" id="IPR019786">
    <property type="entry name" value="Zinc_finger_PHD-type_CS"/>
</dbReference>
<name>A0A078AYA8_STYLE</name>
<dbReference type="PROSITE" id="PS01359">
    <property type="entry name" value="ZF_PHD_1"/>
    <property type="match status" value="1"/>
</dbReference>
<evidence type="ECO:0000313" key="7">
    <source>
        <dbReference type="EMBL" id="CDW86207.1"/>
    </source>
</evidence>
<dbReference type="InterPro" id="IPR019787">
    <property type="entry name" value="Znf_PHD-finger"/>
</dbReference>
<accession>A0A078AYA8</accession>
<dbReference type="InterPro" id="IPR011011">
    <property type="entry name" value="Znf_FYVE_PHD"/>
</dbReference>
<dbReference type="PROSITE" id="PS50016">
    <property type="entry name" value="ZF_PHD_2"/>
    <property type="match status" value="1"/>
</dbReference>
<dbReference type="EMBL" id="CCKQ01014444">
    <property type="protein sequence ID" value="CDW86207.1"/>
    <property type="molecule type" value="Genomic_DNA"/>
</dbReference>
<keyword evidence="2 4" id="KW-0863">Zinc-finger</keyword>
<feature type="domain" description="PHD-type" evidence="6">
    <location>
        <begin position="182"/>
        <end position="235"/>
    </location>
</feature>
<dbReference type="Pfam" id="PF13832">
    <property type="entry name" value="zf-HC5HC2H_2"/>
    <property type="match status" value="1"/>
</dbReference>
<feature type="compositionally biased region" description="Basic and acidic residues" evidence="5">
    <location>
        <begin position="482"/>
        <end position="514"/>
    </location>
</feature>
<evidence type="ECO:0000259" key="6">
    <source>
        <dbReference type="PROSITE" id="PS50016"/>
    </source>
</evidence>
<keyword evidence="1" id="KW-0479">Metal-binding</keyword>
<dbReference type="Pfam" id="PF13831">
    <property type="entry name" value="PHD_2"/>
    <property type="match status" value="1"/>
</dbReference>
<protein>
    <submittedName>
        <fullName evidence="7">Protein jade-3</fullName>
    </submittedName>
</protein>
<dbReference type="SUPFAM" id="SSF57903">
    <property type="entry name" value="FYVE/PHD zinc finger"/>
    <property type="match status" value="1"/>
</dbReference>
<organism evidence="7 8">
    <name type="scientific">Stylonychia lemnae</name>
    <name type="common">Ciliate</name>
    <dbReference type="NCBI Taxonomy" id="5949"/>
    <lineage>
        <taxon>Eukaryota</taxon>
        <taxon>Sar</taxon>
        <taxon>Alveolata</taxon>
        <taxon>Ciliophora</taxon>
        <taxon>Intramacronucleata</taxon>
        <taxon>Spirotrichea</taxon>
        <taxon>Stichotrichia</taxon>
        <taxon>Sporadotrichida</taxon>
        <taxon>Oxytrichidae</taxon>
        <taxon>Stylonychinae</taxon>
        <taxon>Stylonychia</taxon>
    </lineage>
</organism>
<feature type="compositionally biased region" description="Acidic residues" evidence="5">
    <location>
        <begin position="1"/>
        <end position="15"/>
    </location>
</feature>
<dbReference type="OrthoDB" id="347235at2759"/>
<dbReference type="SMART" id="SM00249">
    <property type="entry name" value="PHD"/>
    <property type="match status" value="1"/>
</dbReference>
<evidence type="ECO:0000256" key="2">
    <source>
        <dbReference type="ARBA" id="ARBA00022771"/>
    </source>
</evidence>
<dbReference type="PANTHER" id="PTHR13793">
    <property type="entry name" value="PHD FINGER PROTEINS"/>
    <property type="match status" value="1"/>
</dbReference>
<dbReference type="CDD" id="cd15571">
    <property type="entry name" value="ePHD"/>
    <property type="match status" value="1"/>
</dbReference>
<dbReference type="InParanoid" id="A0A078AYA8"/>
<dbReference type="AlphaFoldDB" id="A0A078AYA8"/>
<dbReference type="PANTHER" id="PTHR13793:SF107">
    <property type="entry name" value="BROMODOMAIN-CONTAINING PROTEIN HOMOLOG"/>
    <property type="match status" value="1"/>
</dbReference>
<gene>
    <name evidence="7" type="primary">Contig14370.g15310</name>
    <name evidence="7" type="ORF">STYLEM_15298</name>
</gene>
<dbReference type="InterPro" id="IPR013083">
    <property type="entry name" value="Znf_RING/FYVE/PHD"/>
</dbReference>
<evidence type="ECO:0000313" key="8">
    <source>
        <dbReference type="Proteomes" id="UP000039865"/>
    </source>
</evidence>
<sequence length="759" mass="88387">MEQDLDQLMQEDQDLNTDPVSSASQTQEIKNSKTLSQDIRDAQIQLKEQQQKQDQYNQFFEDLIEQNENAELKTQKQVNQQQEQFLKKLSELEEKQVLCKKMGVQATVWDPDKRIYVTNPLLKDFEVELKNHRGKIKNDKEFLQELAEKVRQDWLVKKELEIKEIQAYFMEIVTEENNDDDNLKCDICLDPNSYEENALVICELCLSAVHQSCYGLDLKHSVPEDMWLCQRCKYLKREYCDVIEKKGKLEKISKPFCLFCNDPQGIMIQLVGGPLVDHWVHVLCVNWNSTCSFLLINNEIVYQLDKLPEEKKLEDNHECDHCKDSAGYSIRCDFGNCQLKYHLLEKQENSKDNKVQSKIIQFDTKTLCVSDDGSSTIKMIQDYKSDNTQNNTQTQEKKKPKITLNLSTDDKRQTRSAKKNSSSEQVQKQQKKENSTDKALNNKKQIKQKSEQSSFDEKDDEESDAEDEEEEDEAKHKKQTKKKETSNKKRENKKQNKNEKSSKNSKDSKNKFDKLISDKFQIDKKKKIKKAIQKSNERDIFAKGYSPLANMPKINQQIKPLNNPVTASPPKQISGLRMHLLVEQILQNNMLQKQQQLQNQQQQQQQADSTQNDLSPKKQTSSQGSTHDDSVSNSALTSPQKNYANDSIKLVQVHLELAKLIKLPKVIVRVEQLIVRFKQYLEDKQCLRIYQNQSKGGDNQDQDAAEAKFYIDLTREDELRSMFGVEYIKGYIEDEGDLEIQLWKNLEKIVTILKIPQEN</sequence>
<keyword evidence="3" id="KW-0862">Zinc</keyword>
<dbReference type="InterPro" id="IPR050701">
    <property type="entry name" value="Histone_Mod_Regulator"/>
</dbReference>
<dbReference type="GO" id="GO:0006357">
    <property type="term" value="P:regulation of transcription by RNA polymerase II"/>
    <property type="evidence" value="ECO:0007669"/>
    <property type="project" value="TreeGrafter"/>
</dbReference>
<proteinExistence type="predicted"/>
<evidence type="ECO:0000256" key="4">
    <source>
        <dbReference type="PROSITE-ProRule" id="PRU00146"/>
    </source>
</evidence>
<keyword evidence="8" id="KW-1185">Reference proteome</keyword>
<feature type="region of interest" description="Disordered" evidence="5">
    <location>
        <begin position="596"/>
        <end position="639"/>
    </location>
</feature>
<dbReference type="GO" id="GO:0008270">
    <property type="term" value="F:zinc ion binding"/>
    <property type="evidence" value="ECO:0007669"/>
    <property type="project" value="UniProtKB-KW"/>
</dbReference>
<evidence type="ECO:0000256" key="1">
    <source>
        <dbReference type="ARBA" id="ARBA00022723"/>
    </source>
</evidence>
<feature type="compositionally biased region" description="Polar residues" evidence="5">
    <location>
        <begin position="16"/>
        <end position="34"/>
    </location>
</feature>
<dbReference type="Proteomes" id="UP000039865">
    <property type="component" value="Unassembled WGS sequence"/>
</dbReference>
<feature type="compositionally biased region" description="Low complexity" evidence="5">
    <location>
        <begin position="596"/>
        <end position="606"/>
    </location>
</feature>
<dbReference type="InterPro" id="IPR001965">
    <property type="entry name" value="Znf_PHD"/>
</dbReference>
<feature type="compositionally biased region" description="Polar residues" evidence="5">
    <location>
        <begin position="607"/>
        <end position="639"/>
    </location>
</feature>
<feature type="compositionally biased region" description="Acidic residues" evidence="5">
    <location>
        <begin position="457"/>
        <end position="472"/>
    </location>
</feature>
<dbReference type="Gene3D" id="3.30.40.10">
    <property type="entry name" value="Zinc/RING finger domain, C3HC4 (zinc finger)"/>
    <property type="match status" value="1"/>
</dbReference>
<evidence type="ECO:0000256" key="3">
    <source>
        <dbReference type="ARBA" id="ARBA00022833"/>
    </source>
</evidence>
<feature type="compositionally biased region" description="Low complexity" evidence="5">
    <location>
        <begin position="419"/>
        <end position="428"/>
    </location>
</feature>
<dbReference type="CDD" id="cd15492">
    <property type="entry name" value="PHD_BRPF_JADE_like"/>
    <property type="match status" value="1"/>
</dbReference>
<feature type="region of interest" description="Disordered" evidence="5">
    <location>
        <begin position="382"/>
        <end position="514"/>
    </location>
</feature>
<reference evidence="7 8" key="1">
    <citation type="submission" date="2014-06" db="EMBL/GenBank/DDBJ databases">
        <authorList>
            <person name="Swart Estienne"/>
        </authorList>
    </citation>
    <scope>NUCLEOTIDE SEQUENCE [LARGE SCALE GENOMIC DNA]</scope>
    <source>
        <strain evidence="7 8">130c</strain>
    </source>
</reference>
<evidence type="ECO:0000256" key="5">
    <source>
        <dbReference type="SAM" id="MobiDB-lite"/>
    </source>
</evidence>